<dbReference type="EMBL" id="JACVVK020000156">
    <property type="protein sequence ID" value="KAK7488023.1"/>
    <property type="molecule type" value="Genomic_DNA"/>
</dbReference>
<keyword evidence="1" id="KW-1133">Transmembrane helix</keyword>
<dbReference type="Proteomes" id="UP001519460">
    <property type="component" value="Unassembled WGS sequence"/>
</dbReference>
<gene>
    <name evidence="2" type="ORF">BaRGS_00020768</name>
</gene>
<accession>A0ABD0KLY6</accession>
<protein>
    <submittedName>
        <fullName evidence="2">Uncharacterized protein</fullName>
    </submittedName>
</protein>
<evidence type="ECO:0000313" key="2">
    <source>
        <dbReference type="EMBL" id="KAK7488023.1"/>
    </source>
</evidence>
<keyword evidence="1" id="KW-0472">Membrane</keyword>
<name>A0ABD0KLY6_9CAEN</name>
<dbReference type="AlphaFoldDB" id="A0ABD0KLY6"/>
<keyword evidence="3" id="KW-1185">Reference proteome</keyword>
<feature type="transmembrane region" description="Helical" evidence="1">
    <location>
        <begin position="140"/>
        <end position="161"/>
    </location>
</feature>
<evidence type="ECO:0000256" key="1">
    <source>
        <dbReference type="SAM" id="Phobius"/>
    </source>
</evidence>
<proteinExistence type="predicted"/>
<reference evidence="2 3" key="1">
    <citation type="journal article" date="2023" name="Sci. Data">
        <title>Genome assembly of the Korean intertidal mud-creeper Batillaria attramentaria.</title>
        <authorList>
            <person name="Patra A.K."/>
            <person name="Ho P.T."/>
            <person name="Jun S."/>
            <person name="Lee S.J."/>
            <person name="Kim Y."/>
            <person name="Won Y.J."/>
        </authorList>
    </citation>
    <scope>NUCLEOTIDE SEQUENCE [LARGE SCALE GENOMIC DNA]</scope>
    <source>
        <strain evidence="2">Wonlab-2016</strain>
    </source>
</reference>
<organism evidence="2 3">
    <name type="scientific">Batillaria attramentaria</name>
    <dbReference type="NCBI Taxonomy" id="370345"/>
    <lineage>
        <taxon>Eukaryota</taxon>
        <taxon>Metazoa</taxon>
        <taxon>Spiralia</taxon>
        <taxon>Lophotrochozoa</taxon>
        <taxon>Mollusca</taxon>
        <taxon>Gastropoda</taxon>
        <taxon>Caenogastropoda</taxon>
        <taxon>Sorbeoconcha</taxon>
        <taxon>Cerithioidea</taxon>
        <taxon>Batillariidae</taxon>
        <taxon>Batillaria</taxon>
    </lineage>
</organism>
<sequence>MVVNEPKPAAVLLAGIGVQEVVLVKSNPRLDPPSLMPTVWWQVFSGVSTARGWCHHKNRTWRVHVFSPCLVAGEIPPAQTQATKTKTGTRDYTANTRPSLNTFCFSQSSEIKQVLACSLFFAARLGRRLDSVKMGCVGDGWLVVWGMGGGLCGGWVAVVLVW</sequence>
<evidence type="ECO:0000313" key="3">
    <source>
        <dbReference type="Proteomes" id="UP001519460"/>
    </source>
</evidence>
<comment type="caution">
    <text evidence="2">The sequence shown here is derived from an EMBL/GenBank/DDBJ whole genome shotgun (WGS) entry which is preliminary data.</text>
</comment>
<keyword evidence="1" id="KW-0812">Transmembrane</keyword>